<evidence type="ECO:0000256" key="9">
    <source>
        <dbReference type="SAM" id="MobiDB-lite"/>
    </source>
</evidence>
<dbReference type="GO" id="GO:0106300">
    <property type="term" value="P:protein-DNA covalent cross-linking repair"/>
    <property type="evidence" value="ECO:0007669"/>
    <property type="project" value="InterPro"/>
</dbReference>
<dbReference type="InterPro" id="IPR036590">
    <property type="entry name" value="SRAP-like"/>
</dbReference>
<dbReference type="Pfam" id="PF02586">
    <property type="entry name" value="SRAP"/>
    <property type="match status" value="1"/>
</dbReference>
<keyword evidence="6" id="KW-0238">DNA-binding</keyword>
<evidence type="ECO:0000256" key="3">
    <source>
        <dbReference type="ARBA" id="ARBA00022763"/>
    </source>
</evidence>
<evidence type="ECO:0000313" key="10">
    <source>
        <dbReference type="EMBL" id="RLP81479.1"/>
    </source>
</evidence>
<dbReference type="EC" id="3.4.-.-" evidence="8"/>
<evidence type="ECO:0000256" key="4">
    <source>
        <dbReference type="ARBA" id="ARBA00022801"/>
    </source>
</evidence>
<evidence type="ECO:0000256" key="6">
    <source>
        <dbReference type="ARBA" id="ARBA00023125"/>
    </source>
</evidence>
<evidence type="ECO:0000256" key="1">
    <source>
        <dbReference type="ARBA" id="ARBA00008136"/>
    </source>
</evidence>
<proteinExistence type="inferred from homology"/>
<organism evidence="10 11">
    <name type="scientific">Xanthobacter tagetidis</name>
    <dbReference type="NCBI Taxonomy" id="60216"/>
    <lineage>
        <taxon>Bacteria</taxon>
        <taxon>Pseudomonadati</taxon>
        <taxon>Pseudomonadota</taxon>
        <taxon>Alphaproteobacteria</taxon>
        <taxon>Hyphomicrobiales</taxon>
        <taxon>Xanthobacteraceae</taxon>
        <taxon>Xanthobacter</taxon>
    </lineage>
</organism>
<evidence type="ECO:0000313" key="11">
    <source>
        <dbReference type="Proteomes" id="UP000269692"/>
    </source>
</evidence>
<keyword evidence="7" id="KW-0456">Lyase</keyword>
<reference evidence="10 11" key="1">
    <citation type="submission" date="2018-10" db="EMBL/GenBank/DDBJ databases">
        <title>Xanthobacter tagetidis genome sequencing and assembly.</title>
        <authorList>
            <person name="Maclea K.S."/>
            <person name="Goen A.E."/>
            <person name="Fatima S.A."/>
        </authorList>
    </citation>
    <scope>NUCLEOTIDE SEQUENCE [LARGE SCALE GENOMIC DNA]</scope>
    <source>
        <strain evidence="10 11">ATCC 700314</strain>
    </source>
</reference>
<evidence type="ECO:0000256" key="7">
    <source>
        <dbReference type="ARBA" id="ARBA00023239"/>
    </source>
</evidence>
<dbReference type="EMBL" id="RCTF01000001">
    <property type="protein sequence ID" value="RLP81479.1"/>
    <property type="molecule type" value="Genomic_DNA"/>
</dbReference>
<accession>A0A3L7AM10</accession>
<dbReference type="SUPFAM" id="SSF143081">
    <property type="entry name" value="BB1717-like"/>
    <property type="match status" value="1"/>
</dbReference>
<dbReference type="GO" id="GO:0006508">
    <property type="term" value="P:proteolysis"/>
    <property type="evidence" value="ECO:0007669"/>
    <property type="project" value="UniProtKB-KW"/>
</dbReference>
<keyword evidence="11" id="KW-1185">Reference proteome</keyword>
<comment type="caution">
    <text evidence="10">The sequence shown here is derived from an EMBL/GenBank/DDBJ whole genome shotgun (WGS) entry which is preliminary data.</text>
</comment>
<keyword evidence="4 8" id="KW-0378">Hydrolase</keyword>
<dbReference type="Gene3D" id="3.90.1680.10">
    <property type="entry name" value="SOS response associated peptidase-like"/>
    <property type="match status" value="1"/>
</dbReference>
<dbReference type="GO" id="GO:0016829">
    <property type="term" value="F:lyase activity"/>
    <property type="evidence" value="ECO:0007669"/>
    <property type="project" value="UniProtKB-KW"/>
</dbReference>
<dbReference type="InterPro" id="IPR003738">
    <property type="entry name" value="SRAP"/>
</dbReference>
<comment type="similarity">
    <text evidence="1 8">Belongs to the SOS response-associated peptidase family.</text>
</comment>
<dbReference type="AlphaFoldDB" id="A0A3L7AM10"/>
<keyword evidence="5" id="KW-0190">Covalent protein-DNA linkage</keyword>
<dbReference type="OrthoDB" id="9782620at2"/>
<evidence type="ECO:0000256" key="2">
    <source>
        <dbReference type="ARBA" id="ARBA00022670"/>
    </source>
</evidence>
<gene>
    <name evidence="10" type="ORF">D9R14_00225</name>
</gene>
<dbReference type="PANTHER" id="PTHR13604:SF0">
    <property type="entry name" value="ABASIC SITE PROCESSING PROTEIN HMCES"/>
    <property type="match status" value="1"/>
</dbReference>
<evidence type="ECO:0000256" key="8">
    <source>
        <dbReference type="RuleBase" id="RU364100"/>
    </source>
</evidence>
<sequence length="221" mass="24509">MCARFVQHLSPRLYAQVYGVSLDVPLPNAPGRWTVAPTDDALVLRRHPEQNDLRLSLLRWGLVPVWSRDPSGAAKLINARAETVADKPSFRDAWRKRRRCVVPAEGFYEWAKGPSGKVPHFITLQDGAGMALAGLWEGWKDPASGEWLRTFTLLTCAANPMMAELHERMPVILDPADVARFLDDPDPRDLLAPFPADAMAHQPVDPAEAKPGAEIPPRAKI</sequence>
<feature type="region of interest" description="Disordered" evidence="9">
    <location>
        <begin position="200"/>
        <end position="221"/>
    </location>
</feature>
<dbReference type="GO" id="GO:0008233">
    <property type="term" value="F:peptidase activity"/>
    <property type="evidence" value="ECO:0007669"/>
    <property type="project" value="UniProtKB-KW"/>
</dbReference>
<keyword evidence="3" id="KW-0227">DNA damage</keyword>
<protein>
    <recommendedName>
        <fullName evidence="8">Abasic site processing protein</fullName>
        <ecNumber evidence="8">3.4.-.-</ecNumber>
    </recommendedName>
</protein>
<name>A0A3L7AM10_9HYPH</name>
<keyword evidence="2 8" id="KW-0645">Protease</keyword>
<dbReference type="RefSeq" id="WP_121621294.1">
    <property type="nucleotide sequence ID" value="NZ_JACIIW010000004.1"/>
</dbReference>
<dbReference type="GO" id="GO:0003697">
    <property type="term" value="F:single-stranded DNA binding"/>
    <property type="evidence" value="ECO:0007669"/>
    <property type="project" value="InterPro"/>
</dbReference>
<evidence type="ECO:0000256" key="5">
    <source>
        <dbReference type="ARBA" id="ARBA00023124"/>
    </source>
</evidence>
<dbReference type="Proteomes" id="UP000269692">
    <property type="component" value="Unassembled WGS sequence"/>
</dbReference>
<dbReference type="PANTHER" id="PTHR13604">
    <property type="entry name" value="DC12-RELATED"/>
    <property type="match status" value="1"/>
</dbReference>